<keyword evidence="4" id="KW-0418">Kinase</keyword>
<evidence type="ECO:0000256" key="6">
    <source>
        <dbReference type="SAM" id="MobiDB-lite"/>
    </source>
</evidence>
<dbReference type="PANTHER" id="PTHR43671:SF13">
    <property type="entry name" value="SERINE_THREONINE-PROTEIN KINASE NEK2"/>
    <property type="match status" value="1"/>
</dbReference>
<feature type="region of interest" description="Disordered" evidence="6">
    <location>
        <begin position="298"/>
        <end position="333"/>
    </location>
</feature>
<dbReference type="Proteomes" id="UP001189429">
    <property type="component" value="Unassembled WGS sequence"/>
</dbReference>
<evidence type="ECO:0000259" key="7">
    <source>
        <dbReference type="PROSITE" id="PS50011"/>
    </source>
</evidence>
<keyword evidence="9" id="KW-1185">Reference proteome</keyword>
<gene>
    <name evidence="8" type="ORF">PCOR1329_LOCUS65795</name>
</gene>
<evidence type="ECO:0000256" key="2">
    <source>
        <dbReference type="ARBA" id="ARBA00022679"/>
    </source>
</evidence>
<dbReference type="EMBL" id="CAUYUJ010018440">
    <property type="protein sequence ID" value="CAK0883627.1"/>
    <property type="molecule type" value="Genomic_DNA"/>
</dbReference>
<evidence type="ECO:0000313" key="8">
    <source>
        <dbReference type="EMBL" id="CAK0883627.1"/>
    </source>
</evidence>
<dbReference type="Pfam" id="PF00069">
    <property type="entry name" value="Pkinase"/>
    <property type="match status" value="1"/>
</dbReference>
<dbReference type="SUPFAM" id="SSF56112">
    <property type="entry name" value="Protein kinase-like (PK-like)"/>
    <property type="match status" value="1"/>
</dbReference>
<reference evidence="8" key="1">
    <citation type="submission" date="2023-10" db="EMBL/GenBank/DDBJ databases">
        <authorList>
            <person name="Chen Y."/>
            <person name="Shah S."/>
            <person name="Dougan E. K."/>
            <person name="Thang M."/>
            <person name="Chan C."/>
        </authorList>
    </citation>
    <scope>NUCLEOTIDE SEQUENCE [LARGE SCALE GENOMIC DNA]</scope>
</reference>
<accession>A0ABN9WFG6</accession>
<proteinExistence type="predicted"/>
<protein>
    <recommendedName>
        <fullName evidence="1">non-specific serine/threonine protein kinase</fullName>
        <ecNumber evidence="1">2.7.11.1</ecNumber>
    </recommendedName>
</protein>
<feature type="domain" description="Protein kinase" evidence="7">
    <location>
        <begin position="5"/>
        <end position="267"/>
    </location>
</feature>
<keyword evidence="2" id="KW-0808">Transferase</keyword>
<dbReference type="EC" id="2.7.11.1" evidence="1"/>
<evidence type="ECO:0000256" key="5">
    <source>
        <dbReference type="ARBA" id="ARBA00022840"/>
    </source>
</evidence>
<dbReference type="InterPro" id="IPR000719">
    <property type="entry name" value="Prot_kinase_dom"/>
</dbReference>
<dbReference type="PANTHER" id="PTHR43671">
    <property type="entry name" value="SERINE/THREONINE-PROTEIN KINASE NEK"/>
    <property type="match status" value="1"/>
</dbReference>
<evidence type="ECO:0000256" key="3">
    <source>
        <dbReference type="ARBA" id="ARBA00022741"/>
    </source>
</evidence>
<dbReference type="InterPro" id="IPR050660">
    <property type="entry name" value="NEK_Ser/Thr_kinase"/>
</dbReference>
<name>A0ABN9WFG6_9DINO</name>
<comment type="caution">
    <text evidence="8">The sequence shown here is derived from an EMBL/GenBank/DDBJ whole genome shotgun (WGS) entry which is preliminary data.</text>
</comment>
<keyword evidence="3" id="KW-0547">Nucleotide-binding</keyword>
<keyword evidence="5" id="KW-0067">ATP-binding</keyword>
<dbReference type="Gene3D" id="1.10.510.10">
    <property type="entry name" value="Transferase(Phosphotransferase) domain 1"/>
    <property type="match status" value="1"/>
</dbReference>
<evidence type="ECO:0000313" key="9">
    <source>
        <dbReference type="Proteomes" id="UP001189429"/>
    </source>
</evidence>
<dbReference type="PROSITE" id="PS50011">
    <property type="entry name" value="PROTEIN_KINASE_DOM"/>
    <property type="match status" value="1"/>
</dbReference>
<organism evidence="8 9">
    <name type="scientific">Prorocentrum cordatum</name>
    <dbReference type="NCBI Taxonomy" id="2364126"/>
    <lineage>
        <taxon>Eukaryota</taxon>
        <taxon>Sar</taxon>
        <taxon>Alveolata</taxon>
        <taxon>Dinophyceae</taxon>
        <taxon>Prorocentrales</taxon>
        <taxon>Prorocentraceae</taxon>
        <taxon>Prorocentrum</taxon>
    </lineage>
</organism>
<evidence type="ECO:0000256" key="4">
    <source>
        <dbReference type="ARBA" id="ARBA00022777"/>
    </source>
</evidence>
<evidence type="ECO:0000256" key="1">
    <source>
        <dbReference type="ARBA" id="ARBA00012513"/>
    </source>
</evidence>
<sequence>MTCRPELAARISQGRFGGTQLVAAAGSGPAVLTVLGCDSLSSAEWDEALRQASELVGLRHPHVVAVREAWREPRGLCVLTDHEAGGTVAGRLAAARASGAALPEARAAQWFTQACLGLEYVHRVGFLHRDLRACRLLLTRSGHAILGRPALTPFLAKQLEAKGPGADMDTLRHLSPEVMSGQSAHSRASDMWALGVVLCEMTTMQHPFPQEQPRSLAKEIASGPLPPPALGPGAPGGDLRGLCASLLQRDAAARPSAPTALRANPAQRCLLSLLGTSSPPRQVPPGLPSEIHAVDRGAERAAPSVQGPCRPQSMEDPFGRPEASRPRAGCHSGVAHTPCESGAVSPLTSTAPASARRALPAGRGFRIGSAPRASDFVRLGRSNLALEAGSNPKKVTPPSPLIGAARRCVADVLEETLLEFHACTVMAEDAPAVLAAAGD</sequence>
<dbReference type="InterPro" id="IPR011009">
    <property type="entry name" value="Kinase-like_dom_sf"/>
</dbReference>